<name>M4ZAB2_9BRAD</name>
<dbReference type="AlphaFoldDB" id="M4ZAB2"/>
<proteinExistence type="predicted"/>
<dbReference type="RefSeq" id="WP_015667735.1">
    <property type="nucleotide sequence ID" value="NC_020453.1"/>
</dbReference>
<reference evidence="2 3" key="1">
    <citation type="journal article" date="2013" name="Appl. Environ. Microbiol.">
        <title>Genome analysis suggests that the soil oligotrophic bacterium Agromonas oligotrophica (Bradyrhizobium oligotrophicum) is a nitrogen-fixing symbiont of Aeschynomene indica.</title>
        <authorList>
            <person name="Okubo T."/>
            <person name="Fukushima S."/>
            <person name="Itakura M."/>
            <person name="Oshima K."/>
            <person name="Longtonglang A."/>
            <person name="Teaumroong N."/>
            <person name="Mitsui H."/>
            <person name="Hattori M."/>
            <person name="Hattori R."/>
            <person name="Hattori T."/>
            <person name="Minamisawa K."/>
        </authorList>
    </citation>
    <scope>NUCLEOTIDE SEQUENCE [LARGE SCALE GENOMIC DNA]</scope>
    <source>
        <strain evidence="2 3">S58</strain>
    </source>
</reference>
<protein>
    <submittedName>
        <fullName evidence="2">Uncharacterized protein</fullName>
    </submittedName>
</protein>
<dbReference type="KEGG" id="aol:S58_46630"/>
<dbReference type="Proteomes" id="UP000011841">
    <property type="component" value="Chromosome"/>
</dbReference>
<dbReference type="EMBL" id="AP012603">
    <property type="protein sequence ID" value="BAM90644.1"/>
    <property type="molecule type" value="Genomic_DNA"/>
</dbReference>
<evidence type="ECO:0000256" key="1">
    <source>
        <dbReference type="SAM" id="MobiDB-lite"/>
    </source>
</evidence>
<dbReference type="GeneID" id="301821232"/>
<gene>
    <name evidence="2" type="ORF">S58_46630</name>
</gene>
<keyword evidence="3" id="KW-1185">Reference proteome</keyword>
<organism evidence="2 3">
    <name type="scientific">Bradyrhizobium oligotrophicum S58</name>
    <dbReference type="NCBI Taxonomy" id="1245469"/>
    <lineage>
        <taxon>Bacteria</taxon>
        <taxon>Pseudomonadati</taxon>
        <taxon>Pseudomonadota</taxon>
        <taxon>Alphaproteobacteria</taxon>
        <taxon>Hyphomicrobiales</taxon>
        <taxon>Nitrobacteraceae</taxon>
        <taxon>Bradyrhizobium</taxon>
    </lineage>
</organism>
<evidence type="ECO:0000313" key="3">
    <source>
        <dbReference type="Proteomes" id="UP000011841"/>
    </source>
</evidence>
<dbReference type="STRING" id="1245469.S58_46630"/>
<feature type="region of interest" description="Disordered" evidence="1">
    <location>
        <begin position="66"/>
        <end position="85"/>
    </location>
</feature>
<accession>M4ZAB2</accession>
<sequence length="123" mass="12939">MDEEIGSFRRLLDAGIGLGVAGQHDLLAVEFDDIAERRLDLLAAIDLDGADPDAVALVDDAVGDDPAAAQTTTARTPNKAPSQLRTNVSPIFGDVIGAMLRPAILSARTGRGRAPREHNVTLN</sequence>
<feature type="compositionally biased region" description="Low complexity" evidence="1">
    <location>
        <begin position="66"/>
        <end position="76"/>
    </location>
</feature>
<evidence type="ECO:0000313" key="2">
    <source>
        <dbReference type="EMBL" id="BAM90644.1"/>
    </source>
</evidence>
<dbReference type="HOGENOM" id="CLU_2010900_0_0_5"/>